<organism evidence="9 10">
    <name type="scientific">Microlunatus panaciterrae</name>
    <dbReference type="NCBI Taxonomy" id="400768"/>
    <lineage>
        <taxon>Bacteria</taxon>
        <taxon>Bacillati</taxon>
        <taxon>Actinomycetota</taxon>
        <taxon>Actinomycetes</taxon>
        <taxon>Propionibacteriales</taxon>
        <taxon>Propionibacteriaceae</taxon>
        <taxon>Microlunatus</taxon>
    </lineage>
</organism>
<dbReference type="EMBL" id="JAFBCF010000001">
    <property type="protein sequence ID" value="MBM7798081.1"/>
    <property type="molecule type" value="Genomic_DNA"/>
</dbReference>
<dbReference type="InterPro" id="IPR026283">
    <property type="entry name" value="B-gal_1-like"/>
</dbReference>
<dbReference type="GO" id="GO:0004565">
    <property type="term" value="F:beta-galactosidase activity"/>
    <property type="evidence" value="ECO:0007669"/>
    <property type="project" value="UniProtKB-EC"/>
</dbReference>
<dbReference type="InterPro" id="IPR008979">
    <property type="entry name" value="Galactose-bd-like_sf"/>
</dbReference>
<protein>
    <submittedName>
        <fullName evidence="9">Beta-galactosidase</fullName>
        <ecNumber evidence="9">3.2.1.23</ecNumber>
    </submittedName>
</protein>
<dbReference type="Gene3D" id="2.60.120.260">
    <property type="entry name" value="Galactose-binding domain-like"/>
    <property type="match status" value="2"/>
</dbReference>
<evidence type="ECO:0000313" key="10">
    <source>
        <dbReference type="Proteomes" id="UP000704762"/>
    </source>
</evidence>
<feature type="domain" description="Beta-galactosidase 1-like first all-beta" evidence="7">
    <location>
        <begin position="404"/>
        <end position="516"/>
    </location>
</feature>
<gene>
    <name evidence="9" type="ORF">JOE57_001002</name>
</gene>
<evidence type="ECO:0000259" key="8">
    <source>
        <dbReference type="Pfam" id="PF21467"/>
    </source>
</evidence>
<dbReference type="PANTHER" id="PTHR23421">
    <property type="entry name" value="BETA-GALACTOSIDASE RELATED"/>
    <property type="match status" value="1"/>
</dbReference>
<feature type="compositionally biased region" description="Polar residues" evidence="5">
    <location>
        <begin position="1"/>
        <end position="12"/>
    </location>
</feature>
<dbReference type="Pfam" id="PF21317">
    <property type="entry name" value="BetaGal_ABD_1"/>
    <property type="match status" value="1"/>
</dbReference>
<dbReference type="Gene3D" id="3.20.20.80">
    <property type="entry name" value="Glycosidases"/>
    <property type="match status" value="1"/>
</dbReference>
<accession>A0ABS2RGG0</accession>
<dbReference type="PRINTS" id="PR00742">
    <property type="entry name" value="GLHYDRLASE35"/>
</dbReference>
<dbReference type="PIRSF" id="PIRSF006336">
    <property type="entry name" value="B-gal"/>
    <property type="match status" value="1"/>
</dbReference>
<evidence type="ECO:0000256" key="4">
    <source>
        <dbReference type="RuleBase" id="RU003679"/>
    </source>
</evidence>
<sequence>MTQTPSSTSTTIAAGAPSTDGPQIPKGTGVLAVAGNILVRDGEPHQIISGAVHYFRIPRPLWRDRLQRLAAMGCSTVETYVAWNFHQPHRDSRPDFSGDRDLGAFLDAAAGLDLDVIVRPGPYICAEWDFGGLPSWLLDDPQASAALRTSDPAYLDHVDAWFDHLVPIIARRQASRGGRVVAVQVENEYGSYGNDRHYLEHLRDGLLERGIDVPLFTSDGPGQLWLQGGTLDDCLATVNFGSRQQEAFAALEAFRPGQPGICMEFWNGWFDHWGAGHTTRDPEDAAAELAGMLADGRSVNFYLAHGGTNFGVWAGANTGEPGPNGPAYLPTVTSYDYDAPIGEDGRLTPKFWAFRDVIAAHTSRRPPEPPADPPRLAAAVITIDRSIPLASVLDHQPVTVSPTPQSFEALGLHHGVVRYRTRVHGPFESAALHLDGLADLASVSVNQTTSARVGRTTVDPAYAEGCTVTLAEDNVLDLTVHSLGRVNFGPRLRDPKGLSAVRLEFQHLFGWEQSALDLTELPHLDWSGPQADQDQQAFHRGAIMIDEPADGYLDLTGWHHGYVFLNGFNLGRYWPAAGPQRTLYAPAPLWRQGRNDLVLLELVAAGTTVALVDRPVLG</sequence>
<feature type="domain" description="Beta-galactosidase galactose-binding" evidence="8">
    <location>
        <begin position="537"/>
        <end position="595"/>
    </location>
</feature>
<feature type="domain" description="Glycoside hydrolase 35 catalytic" evidence="6">
    <location>
        <begin position="38"/>
        <end position="360"/>
    </location>
</feature>
<dbReference type="InterPro" id="IPR017853">
    <property type="entry name" value="GH"/>
</dbReference>
<name>A0ABS2RGG0_9ACTN</name>
<evidence type="ECO:0000259" key="7">
    <source>
        <dbReference type="Pfam" id="PF21317"/>
    </source>
</evidence>
<dbReference type="InterPro" id="IPR031330">
    <property type="entry name" value="Gly_Hdrlase_35_cat"/>
</dbReference>
<dbReference type="EC" id="3.2.1.23" evidence="9"/>
<dbReference type="Proteomes" id="UP000704762">
    <property type="component" value="Unassembled WGS sequence"/>
</dbReference>
<dbReference type="InterPro" id="IPR001944">
    <property type="entry name" value="Glycoside_Hdrlase_35"/>
</dbReference>
<evidence type="ECO:0000256" key="2">
    <source>
        <dbReference type="ARBA" id="ARBA00022801"/>
    </source>
</evidence>
<feature type="region of interest" description="Disordered" evidence="5">
    <location>
        <begin position="1"/>
        <end position="25"/>
    </location>
</feature>
<proteinExistence type="inferred from homology"/>
<dbReference type="InterPro" id="IPR048912">
    <property type="entry name" value="BetaGal1-like_ABD1"/>
</dbReference>
<dbReference type="InterPro" id="IPR048913">
    <property type="entry name" value="BetaGal_gal-bd"/>
</dbReference>
<evidence type="ECO:0000313" key="9">
    <source>
        <dbReference type="EMBL" id="MBM7798081.1"/>
    </source>
</evidence>
<dbReference type="SUPFAM" id="SSF49785">
    <property type="entry name" value="Galactose-binding domain-like"/>
    <property type="match status" value="1"/>
</dbReference>
<dbReference type="SUPFAM" id="SSF51445">
    <property type="entry name" value="(Trans)glycosidases"/>
    <property type="match status" value="1"/>
</dbReference>
<evidence type="ECO:0000256" key="5">
    <source>
        <dbReference type="SAM" id="MobiDB-lite"/>
    </source>
</evidence>
<dbReference type="Pfam" id="PF21467">
    <property type="entry name" value="BetaGal_gal-bd"/>
    <property type="match status" value="1"/>
</dbReference>
<keyword evidence="3 9" id="KW-0326">Glycosidase</keyword>
<reference evidence="9 10" key="1">
    <citation type="submission" date="2021-01" db="EMBL/GenBank/DDBJ databases">
        <title>Sequencing the genomes of 1000 actinobacteria strains.</title>
        <authorList>
            <person name="Klenk H.-P."/>
        </authorList>
    </citation>
    <scope>NUCLEOTIDE SEQUENCE [LARGE SCALE GENOMIC DNA]</scope>
    <source>
        <strain evidence="9 10">DSM 18662</strain>
    </source>
</reference>
<evidence type="ECO:0000259" key="6">
    <source>
        <dbReference type="Pfam" id="PF01301"/>
    </source>
</evidence>
<dbReference type="RefSeq" id="WP_204916684.1">
    <property type="nucleotide sequence ID" value="NZ_BAAAQP010000011.1"/>
</dbReference>
<keyword evidence="2 9" id="KW-0378">Hydrolase</keyword>
<comment type="caution">
    <text evidence="9">The sequence shown here is derived from an EMBL/GenBank/DDBJ whole genome shotgun (WGS) entry which is preliminary data.</text>
</comment>
<evidence type="ECO:0000256" key="3">
    <source>
        <dbReference type="ARBA" id="ARBA00023295"/>
    </source>
</evidence>
<evidence type="ECO:0000256" key="1">
    <source>
        <dbReference type="ARBA" id="ARBA00009809"/>
    </source>
</evidence>
<keyword evidence="10" id="KW-1185">Reference proteome</keyword>
<comment type="similarity">
    <text evidence="1 4">Belongs to the glycosyl hydrolase 35 family.</text>
</comment>
<dbReference type="Pfam" id="PF01301">
    <property type="entry name" value="Glyco_hydro_35"/>
    <property type="match status" value="1"/>
</dbReference>